<evidence type="ECO:0000256" key="1">
    <source>
        <dbReference type="ARBA" id="ARBA00004141"/>
    </source>
</evidence>
<keyword evidence="2 5" id="KW-0812">Transmembrane</keyword>
<protein>
    <recommendedName>
        <fullName evidence="6">Major facilitator superfamily (MFS) profile domain-containing protein</fullName>
    </recommendedName>
</protein>
<feature type="transmembrane region" description="Helical" evidence="5">
    <location>
        <begin position="14"/>
        <end position="39"/>
    </location>
</feature>
<feature type="transmembrane region" description="Helical" evidence="5">
    <location>
        <begin position="243"/>
        <end position="262"/>
    </location>
</feature>
<feature type="transmembrane region" description="Helical" evidence="5">
    <location>
        <begin position="283"/>
        <end position="305"/>
    </location>
</feature>
<evidence type="ECO:0000256" key="2">
    <source>
        <dbReference type="ARBA" id="ARBA00022692"/>
    </source>
</evidence>
<dbReference type="InterPro" id="IPR011701">
    <property type="entry name" value="MFS"/>
</dbReference>
<dbReference type="InterPro" id="IPR036259">
    <property type="entry name" value="MFS_trans_sf"/>
</dbReference>
<dbReference type="PROSITE" id="PS50850">
    <property type="entry name" value="MFS"/>
    <property type="match status" value="1"/>
</dbReference>
<feature type="transmembrane region" description="Helical" evidence="5">
    <location>
        <begin position="317"/>
        <end position="341"/>
    </location>
</feature>
<dbReference type="EMBL" id="ML993666">
    <property type="protein sequence ID" value="KAF2158439.1"/>
    <property type="molecule type" value="Genomic_DNA"/>
</dbReference>
<keyword evidence="3 5" id="KW-1133">Transmembrane helix</keyword>
<evidence type="ECO:0000313" key="8">
    <source>
        <dbReference type="Proteomes" id="UP000799537"/>
    </source>
</evidence>
<feature type="transmembrane region" description="Helical" evidence="5">
    <location>
        <begin position="353"/>
        <end position="372"/>
    </location>
</feature>
<gene>
    <name evidence="7" type="ORF">M409DRAFT_71642</name>
</gene>
<evidence type="ECO:0000313" key="7">
    <source>
        <dbReference type="EMBL" id="KAF2158439.1"/>
    </source>
</evidence>
<dbReference type="Proteomes" id="UP000799537">
    <property type="component" value="Unassembled WGS sequence"/>
</dbReference>
<proteinExistence type="predicted"/>
<accession>A0A6A6BY25</accession>
<dbReference type="SUPFAM" id="SSF103473">
    <property type="entry name" value="MFS general substrate transporter"/>
    <property type="match status" value="1"/>
</dbReference>
<feature type="transmembrane region" description="Helical" evidence="5">
    <location>
        <begin position="85"/>
        <end position="102"/>
    </location>
</feature>
<evidence type="ECO:0000256" key="5">
    <source>
        <dbReference type="SAM" id="Phobius"/>
    </source>
</evidence>
<comment type="subcellular location">
    <subcellularLocation>
        <location evidence="1">Membrane</location>
        <topology evidence="1">Multi-pass membrane protein</topology>
    </subcellularLocation>
</comment>
<dbReference type="AlphaFoldDB" id="A0A6A6BY25"/>
<dbReference type="Gene3D" id="1.20.1250.20">
    <property type="entry name" value="MFS general substrate transporter like domains"/>
    <property type="match status" value="2"/>
</dbReference>
<dbReference type="PANTHER" id="PTHR23501:SF78">
    <property type="entry name" value="MAJOR FACILITATOR SUPERFAMILY (MFS) PROFILE DOMAIN-CONTAINING PROTEIN-RELATED"/>
    <property type="match status" value="1"/>
</dbReference>
<evidence type="ECO:0000256" key="4">
    <source>
        <dbReference type="ARBA" id="ARBA00023136"/>
    </source>
</evidence>
<evidence type="ECO:0000256" key="3">
    <source>
        <dbReference type="ARBA" id="ARBA00022989"/>
    </source>
</evidence>
<feature type="transmembrane region" description="Helical" evidence="5">
    <location>
        <begin position="51"/>
        <end position="73"/>
    </location>
</feature>
<dbReference type="Pfam" id="PF07690">
    <property type="entry name" value="MFS_1"/>
    <property type="match status" value="1"/>
</dbReference>
<feature type="transmembrane region" description="Helical" evidence="5">
    <location>
        <begin position="108"/>
        <end position="127"/>
    </location>
</feature>
<feature type="domain" description="Major facilitator superfamily (MFS) profile" evidence="6">
    <location>
        <begin position="17"/>
        <end position="511"/>
    </location>
</feature>
<feature type="transmembrane region" description="Helical" evidence="5">
    <location>
        <begin position="148"/>
        <end position="168"/>
    </location>
</feature>
<dbReference type="OrthoDB" id="10021397at2759"/>
<dbReference type="PANTHER" id="PTHR23501">
    <property type="entry name" value="MAJOR FACILITATOR SUPERFAMILY"/>
    <property type="match status" value="1"/>
</dbReference>
<feature type="transmembrane region" description="Helical" evidence="5">
    <location>
        <begin position="378"/>
        <end position="399"/>
    </location>
</feature>
<dbReference type="RefSeq" id="XP_033659328.1">
    <property type="nucleotide sequence ID" value="XM_033819260.1"/>
</dbReference>
<keyword evidence="4 5" id="KW-0472">Membrane</keyword>
<reference evidence="7" key="1">
    <citation type="journal article" date="2020" name="Stud. Mycol.">
        <title>101 Dothideomycetes genomes: a test case for predicting lifestyles and emergence of pathogens.</title>
        <authorList>
            <person name="Haridas S."/>
            <person name="Albert R."/>
            <person name="Binder M."/>
            <person name="Bloem J."/>
            <person name="Labutti K."/>
            <person name="Salamov A."/>
            <person name="Andreopoulos B."/>
            <person name="Baker S."/>
            <person name="Barry K."/>
            <person name="Bills G."/>
            <person name="Bluhm B."/>
            <person name="Cannon C."/>
            <person name="Castanera R."/>
            <person name="Culley D."/>
            <person name="Daum C."/>
            <person name="Ezra D."/>
            <person name="Gonzalez J."/>
            <person name="Henrissat B."/>
            <person name="Kuo A."/>
            <person name="Liang C."/>
            <person name="Lipzen A."/>
            <person name="Lutzoni F."/>
            <person name="Magnuson J."/>
            <person name="Mondo S."/>
            <person name="Nolan M."/>
            <person name="Ohm R."/>
            <person name="Pangilinan J."/>
            <person name="Park H.-J."/>
            <person name="Ramirez L."/>
            <person name="Alfaro M."/>
            <person name="Sun H."/>
            <person name="Tritt A."/>
            <person name="Yoshinaga Y."/>
            <person name="Zwiers L.-H."/>
            <person name="Turgeon B."/>
            <person name="Goodwin S."/>
            <person name="Spatafora J."/>
            <person name="Crous P."/>
            <person name="Grigoriev I."/>
        </authorList>
    </citation>
    <scope>NUCLEOTIDE SEQUENCE</scope>
    <source>
        <strain evidence="7">ATCC 36951</strain>
    </source>
</reference>
<dbReference type="GeneID" id="54572532"/>
<feature type="transmembrane region" description="Helical" evidence="5">
    <location>
        <begin position="484"/>
        <end position="506"/>
    </location>
</feature>
<dbReference type="GO" id="GO:0022857">
    <property type="term" value="F:transmembrane transporter activity"/>
    <property type="evidence" value="ECO:0007669"/>
    <property type="project" value="InterPro"/>
</dbReference>
<dbReference type="GO" id="GO:0005886">
    <property type="term" value="C:plasma membrane"/>
    <property type="evidence" value="ECO:0007669"/>
    <property type="project" value="TreeGrafter"/>
</dbReference>
<sequence>MLQETTRYLEGKQLILAVLALNAANGVCFVDLLGITAVLPTIAESYNAAGTIAWAGTSQLVGATIGQCLLGYLSDLFSRRRMLQYATLILTISSLLCALSGYPKDAPFLYTVRAFSGIATGSISNLVNIAQNDFLPVHRRGKYQGIQGISVALGSILGVMAGAAFSLSGNAWNVMYYMETGMAAVAFALIYLFVPPNIVAPRWEQVNETLKSFDGFGMLSGAGFIVPLLILVCQASSLKKQEAVLIALSVLCAVSLTVFMTLGFRDRKVRPVIPFALFCNRTIAAILAQNVLFGAVYYGFIYFVPLYLQVVREKQPVLASAIFVPYFATHGIWSTVSGLILSMLQNKGRRSYSYVLSFGFAIWTLAMGLLAWHSNRVASPLALFVVFEILVGLGTGSVFQNSIMAIRAQVTADLNAVAVSTRNVLRFFGGALGIAICSTVLENRLKYSMPWRLEWVSDTAFSRTPKDMLSPSDYLLVQHSYARAIAWIWYIATGMIALSLVLCLLIKDKTCPAIKPGNHVSEEQPAVRP</sequence>
<feature type="transmembrane region" description="Helical" evidence="5">
    <location>
        <begin position="174"/>
        <end position="194"/>
    </location>
</feature>
<feature type="transmembrane region" description="Helical" evidence="5">
    <location>
        <begin position="215"/>
        <end position="237"/>
    </location>
</feature>
<dbReference type="InterPro" id="IPR020846">
    <property type="entry name" value="MFS_dom"/>
</dbReference>
<name>A0A6A6BY25_ZASCE</name>
<keyword evidence="8" id="KW-1185">Reference proteome</keyword>
<evidence type="ECO:0000259" key="6">
    <source>
        <dbReference type="PROSITE" id="PS50850"/>
    </source>
</evidence>
<feature type="transmembrane region" description="Helical" evidence="5">
    <location>
        <begin position="424"/>
        <end position="441"/>
    </location>
</feature>
<organism evidence="7 8">
    <name type="scientific">Zasmidium cellare ATCC 36951</name>
    <dbReference type="NCBI Taxonomy" id="1080233"/>
    <lineage>
        <taxon>Eukaryota</taxon>
        <taxon>Fungi</taxon>
        <taxon>Dikarya</taxon>
        <taxon>Ascomycota</taxon>
        <taxon>Pezizomycotina</taxon>
        <taxon>Dothideomycetes</taxon>
        <taxon>Dothideomycetidae</taxon>
        <taxon>Mycosphaerellales</taxon>
        <taxon>Mycosphaerellaceae</taxon>
        <taxon>Zasmidium</taxon>
    </lineage>
</organism>